<evidence type="ECO:0000256" key="1">
    <source>
        <dbReference type="SAM" id="MobiDB-lite"/>
    </source>
</evidence>
<reference evidence="2 3" key="1">
    <citation type="journal article" date="2016" name="BMC Genomics">
        <title>Comparative genomics reveals Cyclospora cayetanensis possesses coccidia-like metabolism and invasion components but unique surface antigens.</title>
        <authorList>
            <person name="Liu S."/>
            <person name="Wang L."/>
            <person name="Zheng H."/>
            <person name="Xu Z."/>
            <person name="Roellig D.M."/>
            <person name="Li N."/>
            <person name="Frace M.A."/>
            <person name="Tang K."/>
            <person name="Arrowood M.J."/>
            <person name="Moss D.M."/>
            <person name="Zhang L."/>
            <person name="Feng Y."/>
            <person name="Xiao L."/>
        </authorList>
    </citation>
    <scope>NUCLEOTIDE SEQUENCE [LARGE SCALE GENOMIC DNA]</scope>
    <source>
        <strain evidence="2 3">CHN_HEN01</strain>
    </source>
</reference>
<name>A0A1D3D8W0_9EIME</name>
<protein>
    <submittedName>
        <fullName evidence="2">Uncharacterized protein</fullName>
    </submittedName>
</protein>
<dbReference type="Proteomes" id="UP000095192">
    <property type="component" value="Unassembled WGS sequence"/>
</dbReference>
<comment type="caution">
    <text evidence="2">The sequence shown here is derived from an EMBL/GenBank/DDBJ whole genome shotgun (WGS) entry which is preliminary data.</text>
</comment>
<dbReference type="VEuPathDB" id="ToxoDB:LOC34619121"/>
<proteinExistence type="predicted"/>
<feature type="region of interest" description="Disordered" evidence="1">
    <location>
        <begin position="205"/>
        <end position="289"/>
    </location>
</feature>
<feature type="compositionally biased region" description="Low complexity" evidence="1">
    <location>
        <begin position="247"/>
        <end position="273"/>
    </location>
</feature>
<gene>
    <name evidence="2" type="ORF">cyc_02241</name>
</gene>
<evidence type="ECO:0000313" key="2">
    <source>
        <dbReference type="EMBL" id="OEH79882.1"/>
    </source>
</evidence>
<accession>A0A1D3D8W0</accession>
<organism evidence="2 3">
    <name type="scientific">Cyclospora cayetanensis</name>
    <dbReference type="NCBI Taxonomy" id="88456"/>
    <lineage>
        <taxon>Eukaryota</taxon>
        <taxon>Sar</taxon>
        <taxon>Alveolata</taxon>
        <taxon>Apicomplexa</taxon>
        <taxon>Conoidasida</taxon>
        <taxon>Coccidia</taxon>
        <taxon>Eucoccidiorida</taxon>
        <taxon>Eimeriorina</taxon>
        <taxon>Eimeriidae</taxon>
        <taxon>Cyclospora</taxon>
    </lineage>
</organism>
<keyword evidence="3" id="KW-1185">Reference proteome</keyword>
<evidence type="ECO:0000313" key="3">
    <source>
        <dbReference type="Proteomes" id="UP000095192"/>
    </source>
</evidence>
<feature type="region of interest" description="Disordered" evidence="1">
    <location>
        <begin position="124"/>
        <end position="148"/>
    </location>
</feature>
<dbReference type="AlphaFoldDB" id="A0A1D3D8W0"/>
<sequence>MEELRGGLEEKGLKPPAFKAAHQPLAAALQDLQHELAGVIRANRSLTESLSRARQRLRISEEGRLQLAADVSVLCTRLQSTLAAFEEKHKALPPQPCSNAEGVEQLLLLADFLRLKLHVGLQQHLDRDKRAAEASNGEGASEENFPEAPQVVEDELVPKGNASLAPAAEQQEQQPLPAERQDEPYNEVMRENKQLQQQNDFLAQQQQPLQEAASTAPDSRRRSFNKASPSTHVSAGVLPIGSPMAALDTSSRSSSSYDSELSSYRSSEGRGSTTGVLPPPPVPSQLKRPACVPCISTSKAGTGSWMGGLKEPTEYPIGN</sequence>
<dbReference type="InParanoid" id="A0A1D3D8W0"/>
<dbReference type="VEuPathDB" id="ToxoDB:cyc_02241"/>
<dbReference type="EMBL" id="JROU02000257">
    <property type="protein sequence ID" value="OEH79882.1"/>
    <property type="molecule type" value="Genomic_DNA"/>
</dbReference>